<dbReference type="SMART" id="SM01052">
    <property type="entry name" value="CAP_GLY"/>
    <property type="match status" value="1"/>
</dbReference>
<feature type="region of interest" description="Disordered" evidence="2">
    <location>
        <begin position="1979"/>
        <end position="2001"/>
    </location>
</feature>
<feature type="compositionally biased region" description="Basic and acidic residues" evidence="2">
    <location>
        <begin position="447"/>
        <end position="476"/>
    </location>
</feature>
<dbReference type="Pfam" id="PF01302">
    <property type="entry name" value="CAP_GLY"/>
    <property type="match status" value="1"/>
</dbReference>
<feature type="compositionally biased region" description="Basic and acidic residues" evidence="2">
    <location>
        <begin position="1821"/>
        <end position="1841"/>
    </location>
</feature>
<feature type="region of interest" description="Disordered" evidence="2">
    <location>
        <begin position="1176"/>
        <end position="1201"/>
    </location>
</feature>
<dbReference type="PROSITE" id="PS50245">
    <property type="entry name" value="CAP_GLY_2"/>
    <property type="match status" value="1"/>
</dbReference>
<dbReference type="GO" id="GO:0005813">
    <property type="term" value="C:centrosome"/>
    <property type="evidence" value="ECO:0007669"/>
    <property type="project" value="InterPro"/>
</dbReference>
<feature type="compositionally biased region" description="Polar residues" evidence="2">
    <location>
        <begin position="1948"/>
        <end position="1963"/>
    </location>
</feature>
<feature type="compositionally biased region" description="Low complexity" evidence="2">
    <location>
        <begin position="1459"/>
        <end position="1472"/>
    </location>
</feature>
<feature type="compositionally biased region" description="Basic and acidic residues" evidence="2">
    <location>
        <begin position="1112"/>
        <end position="1121"/>
    </location>
</feature>
<feature type="region of interest" description="Disordered" evidence="2">
    <location>
        <begin position="1821"/>
        <end position="1940"/>
    </location>
</feature>
<feature type="region of interest" description="Disordered" evidence="2">
    <location>
        <begin position="2114"/>
        <end position="2140"/>
    </location>
</feature>
<comment type="caution">
    <text evidence="4">The sequence shown here is derived from an EMBL/GenBank/DDBJ whole genome shotgun (WGS) entry which is preliminary data.</text>
</comment>
<feature type="region of interest" description="Disordered" evidence="2">
    <location>
        <begin position="1"/>
        <end position="24"/>
    </location>
</feature>
<dbReference type="InterPro" id="IPR028750">
    <property type="entry name" value="CEP350/CC187"/>
</dbReference>
<evidence type="ECO:0000259" key="3">
    <source>
        <dbReference type="PROSITE" id="PS50245"/>
    </source>
</evidence>
<feature type="compositionally biased region" description="Low complexity" evidence="2">
    <location>
        <begin position="1134"/>
        <end position="1149"/>
    </location>
</feature>
<feature type="compositionally biased region" description="Basic and acidic residues" evidence="2">
    <location>
        <begin position="566"/>
        <end position="600"/>
    </location>
</feature>
<feature type="compositionally biased region" description="Basic and acidic residues" evidence="2">
    <location>
        <begin position="1710"/>
        <end position="1731"/>
    </location>
</feature>
<feature type="compositionally biased region" description="Polar residues" evidence="2">
    <location>
        <begin position="2715"/>
        <end position="2726"/>
    </location>
</feature>
<feature type="region of interest" description="Disordered" evidence="2">
    <location>
        <begin position="447"/>
        <end position="488"/>
    </location>
</feature>
<protein>
    <recommendedName>
        <fullName evidence="3">CAP-Gly domain-containing protein</fullName>
    </recommendedName>
</protein>
<feature type="compositionally biased region" description="Basic and acidic residues" evidence="2">
    <location>
        <begin position="1176"/>
        <end position="1187"/>
    </location>
</feature>
<feature type="region of interest" description="Disordered" evidence="2">
    <location>
        <begin position="1411"/>
        <end position="1591"/>
    </location>
</feature>
<feature type="region of interest" description="Disordered" evidence="2">
    <location>
        <begin position="2707"/>
        <end position="2728"/>
    </location>
</feature>
<feature type="coiled-coil region" evidence="1">
    <location>
        <begin position="1784"/>
        <end position="1811"/>
    </location>
</feature>
<feature type="compositionally biased region" description="Basic and acidic residues" evidence="2">
    <location>
        <begin position="668"/>
        <end position="677"/>
    </location>
</feature>
<dbReference type="FunFam" id="2.30.30.190:FF:000010">
    <property type="entry name" value="centrosome-associated protein 350 isoform X2"/>
    <property type="match status" value="1"/>
</dbReference>
<dbReference type="GO" id="GO:0034453">
    <property type="term" value="P:microtubule anchoring"/>
    <property type="evidence" value="ECO:0007669"/>
    <property type="project" value="InterPro"/>
</dbReference>
<feature type="compositionally biased region" description="Low complexity" evidence="2">
    <location>
        <begin position="1743"/>
        <end position="1757"/>
    </location>
</feature>
<feature type="domain" description="CAP-Gly" evidence="3">
    <location>
        <begin position="2433"/>
        <end position="2475"/>
    </location>
</feature>
<dbReference type="EMBL" id="RWIC01000119">
    <property type="protein sequence ID" value="TKC49455.1"/>
    <property type="molecule type" value="Genomic_DNA"/>
</dbReference>
<feature type="compositionally biased region" description="Basic and acidic residues" evidence="2">
    <location>
        <begin position="1547"/>
        <end position="1563"/>
    </location>
</feature>
<organism evidence="4 5">
    <name type="scientific">Monodon monoceros</name>
    <name type="common">Narwhal</name>
    <name type="synonym">Ceratodon monodon</name>
    <dbReference type="NCBI Taxonomy" id="40151"/>
    <lineage>
        <taxon>Eukaryota</taxon>
        <taxon>Metazoa</taxon>
        <taxon>Chordata</taxon>
        <taxon>Craniata</taxon>
        <taxon>Vertebrata</taxon>
        <taxon>Euteleostomi</taxon>
        <taxon>Mammalia</taxon>
        <taxon>Eutheria</taxon>
        <taxon>Laurasiatheria</taxon>
        <taxon>Artiodactyla</taxon>
        <taxon>Whippomorpha</taxon>
        <taxon>Cetacea</taxon>
        <taxon>Odontoceti</taxon>
        <taxon>Monodontidae</taxon>
        <taxon>Monodon</taxon>
    </lineage>
</organism>
<dbReference type="PROSITE" id="PS00845">
    <property type="entry name" value="CAP_GLY_1"/>
    <property type="match status" value="1"/>
</dbReference>
<feature type="region of interest" description="Disordered" evidence="2">
    <location>
        <begin position="1710"/>
        <end position="1768"/>
    </location>
</feature>
<feature type="region of interest" description="Disordered" evidence="2">
    <location>
        <begin position="2381"/>
        <end position="2400"/>
    </location>
</feature>
<evidence type="ECO:0000256" key="2">
    <source>
        <dbReference type="SAM" id="MobiDB-lite"/>
    </source>
</evidence>
<dbReference type="InterPro" id="IPR000938">
    <property type="entry name" value="CAP-Gly_domain"/>
</dbReference>
<feature type="compositionally biased region" description="Polar residues" evidence="2">
    <location>
        <begin position="932"/>
        <end position="941"/>
    </location>
</feature>
<proteinExistence type="predicted"/>
<dbReference type="GO" id="GO:0008017">
    <property type="term" value="F:microtubule binding"/>
    <property type="evidence" value="ECO:0007669"/>
    <property type="project" value="InterPro"/>
</dbReference>
<feature type="region of interest" description="Disordered" evidence="2">
    <location>
        <begin position="2023"/>
        <end position="2077"/>
    </location>
</feature>
<dbReference type="InterPro" id="IPR036859">
    <property type="entry name" value="CAP-Gly_dom_sf"/>
</dbReference>
<dbReference type="Gene3D" id="2.30.30.190">
    <property type="entry name" value="CAP Gly-rich-like domain"/>
    <property type="match status" value="1"/>
</dbReference>
<feature type="compositionally biased region" description="Low complexity" evidence="2">
    <location>
        <begin position="957"/>
        <end position="966"/>
    </location>
</feature>
<sequence>MRSSKSKEVPLPNPRNSQSMDTVQGMISDITTPWDALSQTKAALRHIENKLEVAPTSTAVFDSVMDTKKSSASATRKISRKDGRYLDDSWVNAPTSKSSKSRKEKSRSPLRATTLESNVKKINRVEFREPLVSYREVHGTPSSISPSHLESKHIYCVDVNEEKPESGNRMICSQEDRNIHCCDFESSQSSVVNDTVVRFLNDRPTIDALQNSECLIKMAAPMRSDEEKPNRAKGNENTLKASVCNMGRDVDSKVLQLTDSSPSSTSTCNSQRLDILKRRQHDVKLEKLKERIRKQWEHSEETNDQGQNLGHIEHPVMVVNVDSSVTAKVRKVATAPPAPTYKGFNPSETKIRTPDGKVWQEAEFQNMSRELYRDLALHFAGDSSMKEKPAEKSKEKKVVKPVRKVQKVAQLSSPECKTGWFSQYQAHPKVTYYNSSYFVGGHIGRAESDPRLDVSHRHLPRNSERSRSRARSENNVKKLAPLLPDNKQEENAALNKDFLPVEIRGILDDLQLDSAAQAARQETGELQNQKPSPSIQAPRSHSPIKRKPDKITANEDPPVISKKRHYDTDEVRQYIVRQQEERKRKQNEEKKAQKEATEQKNKRLQELYRKQKEAFTKVKNVPPSEPSANRRLQETYSKLLLEKSLLEEPTHQHMQETQTRPGYQPSGESDKENKVQERPPSASSSSDMSLSEPPQPLARRDLMDPTWMQPDRLSPRVHHSQPQPLVGTAGNLLSHLLSLEHVGILHKDFESILPTRKNHNMASGPLTFTPQPYLTSPAAHPDALLKPSASQYKSKLDRIEALKATAASLSSRIESEAKKLAGANINYGSVWNTEYDVQRTPQEDGHWTKAISPLVKEDAEDVFSARIQKMLGTCVSHATFDDDLPGVGNLSEFKKLPEMIRPHSAVSSFRMRSPGPKPEGLLAQLCKRQTDSSSSDMQACSQDKAKMSLGSSTDSVSEGPLLSEGSLSEEEGGQDARSPLKLAEILKEKEFCAGERNAYEPIKEFQKEAEKFLPLFGPIGGTQSKGPWEELAKGSPHSVINIFTKSYKLYGKGFEDRLERGTSASRSLNAITTPLSSISYEDDFVSSAGSGTLTEKKSALEPNIGSNSLGIQEDHSSRKSAYDLSSVDVTSQHSSGAQSAASSRSSSSSKGKKGKKEKIEWLDSLTGNIQNSLLDEEKVHSSSERGSHQGKKSGTSSKLSVKDYEQTLDTDSTLEDLSGHSLSVIQKTLEKCSKRFSPAGLQHRMAAELSYLSAIEESVRQLSDVERVRGISLAQQESVSLAQIIKAQQQRHERDLALLKLKAEQEALECQRQLEETRSKAAQVHAESLQQVVKSQWDVTEVLQEATCKIAAQQTETARLTTDAARQICEMAELTRTHISDAITASGAPLATLYDHQRQYAPDFVKQLRTRAETDRKIQSGPLSQSKEGTLDSKHQKFSPSYDSYSESSRHKNHDRRSSSGSSRQESPSVPSCKENEKKLHGEKMESSIDEQVQTAVDDSLRSDSVPSLPDEKDSTSVATEYSLKFDESMTEDEIEERSFRSLLPSESHRRFNMEKKRGHHDDSDEETSPEKTTLSSAKELSMPFSGGQDSFSKFTMEMVRQYMKEEEMRAAHQSSLLRLREKALKEKTKAELAWLEHQKKHLRDKGEDDKMPPLRKKQRGLLLRLQQEKAEIKRLQEANKAARKERQLILKQQEEIERIRQTTIKLQEKLKSAGENKLDSHSDDDTKDNKATSPAPTDLETRSPSPISISSSETSSIMQKLKKMRSRMDEKFLTKREQKLMQRRQHAEELLEWKRRLDAEEAEIRQMEKQALAAWDKELIKPKTPKKELEDQRAEQKEIVSETESPVPSYSHLHSESSIPEELGSPAVEYIPSESIVQEQPGSPDHSILTEEMVFSQELESSTSPSKHSPPKSCTSVSKQESSKGSHRTGGQCRLPVKSHQHCYSWSDESLSMTQSETTSDQSDIEGRIRALKDELRKRKSVVDQLKKEQKKRQKERLKAQEASLIKQLESYDEFIKKTEAELSRDLETSPTAKPQIKTLSSASEKPKIKPLPLHRSETAKNWKSLTESERSRGSLESIAEHVDAALAGSERSVSERSLSAYAKRMIELDSRTEEHFQTSSPILRSSRRTRADSGDSLENVPSLPLLKELTASNRILDVSDAKVEKESSQKSEIHEVEYAKLEESAIEDAYSKQSRKPDVFLKLDLEQGDSSEILSRKDLSLDSINVQKDLVRLAIENLHKKESKERQSDQDMGHSANIQSEKDTHIQKNIKGRDSSWSEHLFACKEISYSEDFEVSSFKKDISAELYKDDFEVTSLLSLRKDSQSCREKSQATRISRSRATSLGSDDEISECLSEKSLSIHSNVHSERLLELKSPTELMKSKERSDVEHEQRLTESPSLASASLADELLDFHIGDRVLIGNVQPGTLRFKGVTSFAKGFWAGVELDKPEGNNSGTYDGIVYFVCKEKHGIFAPPQKISHISENFDDYVDINEDEDSYSDEQYQYYNQEQKDTEGPKFDREKDAIECFYKESQPSMHDTEASVDRSLKIETDNIQDISGVLEAHIHQQNSVDSLISSKENKDLVSGATEKVSTAVEGDTLDNTFSEELRKQQQFTEKEENLYPEVSEKLSTPLLDLLAREKNQLEAQLRSPPSEEKKSKEQLETVSLLTDSLLKVFVKDTVNQLQQIKKARNEKIQLSNQELLVDDQKKVPPQGLSQNLEEQSPSVPGCFLRSELEDEKEEISSPDMCPRPESPVFGASGQEELAKRLAELEISREFLSVLGDDQDWFDEDFGLSSSHKIQKNKAEETIVPLMAEPKGALQKPCETLLAVPHTAEEVEILVHNAAEELWNWKELGHDLHSISIPTKLLGCASKGLDIESTSKRVYKQAVFDLTKEIFEEIFAEDPNLNQPVWMKPCRINSSYFRRVKNPNNLDEIKVN</sequence>
<accession>A0A4U1FHV6</accession>
<feature type="compositionally biased region" description="Basic and acidic residues" evidence="2">
    <location>
        <begin position="2056"/>
        <end position="2077"/>
    </location>
</feature>
<dbReference type="PANTHER" id="PTHR13958:SF4">
    <property type="entry name" value="CENTROSOME-ASSOCIATED PROTEIN 350"/>
    <property type="match status" value="1"/>
</dbReference>
<feature type="compositionally biased region" description="Basic and acidic residues" evidence="2">
    <location>
        <begin position="1474"/>
        <end position="1487"/>
    </location>
</feature>
<feature type="compositionally biased region" description="Low complexity" evidence="2">
    <location>
        <begin position="679"/>
        <end position="692"/>
    </location>
</feature>
<dbReference type="PANTHER" id="PTHR13958">
    <property type="entry name" value="CENTROSOME-ASSOCIATED PROTEIN 350"/>
    <property type="match status" value="1"/>
</dbReference>
<name>A0A4U1FHV6_MONMO</name>
<feature type="compositionally biased region" description="Basic and acidic residues" evidence="2">
    <location>
        <begin position="2381"/>
        <end position="2395"/>
    </location>
</feature>
<evidence type="ECO:0000256" key="1">
    <source>
        <dbReference type="SAM" id="Coils"/>
    </source>
</evidence>
<feature type="region of interest" description="Disordered" evidence="2">
    <location>
        <begin position="516"/>
        <end position="600"/>
    </location>
</feature>
<dbReference type="Proteomes" id="UP000308365">
    <property type="component" value="Unassembled WGS sequence"/>
</dbReference>
<feature type="region of interest" description="Disordered" evidence="2">
    <location>
        <begin position="1089"/>
        <end position="1157"/>
    </location>
</feature>
<feature type="compositionally biased region" description="Polar residues" evidence="2">
    <location>
        <begin position="524"/>
        <end position="539"/>
    </location>
</feature>
<feature type="region of interest" description="Disordered" evidence="2">
    <location>
        <begin position="87"/>
        <end position="112"/>
    </location>
</feature>
<gene>
    <name evidence="4" type="ORF">EI555_008407</name>
</gene>
<feature type="region of interest" description="Disordered" evidence="2">
    <location>
        <begin position="1643"/>
        <end position="1662"/>
    </location>
</feature>
<feature type="region of interest" description="Disordered" evidence="2">
    <location>
        <begin position="1948"/>
        <end position="1967"/>
    </location>
</feature>
<feature type="region of interest" description="Disordered" evidence="2">
    <location>
        <begin position="646"/>
        <end position="721"/>
    </location>
</feature>
<feature type="compositionally biased region" description="Basic and acidic residues" evidence="2">
    <location>
        <begin position="1979"/>
        <end position="1989"/>
    </location>
</feature>
<evidence type="ECO:0000313" key="4">
    <source>
        <dbReference type="EMBL" id="TKC49455.1"/>
    </source>
</evidence>
<feature type="compositionally biased region" description="Low complexity" evidence="2">
    <location>
        <begin position="1902"/>
        <end position="1917"/>
    </location>
</feature>
<feature type="compositionally biased region" description="Polar residues" evidence="2">
    <location>
        <begin position="2030"/>
        <end position="2045"/>
    </location>
</feature>
<keyword evidence="1" id="KW-0175">Coiled coil</keyword>
<evidence type="ECO:0000313" key="5">
    <source>
        <dbReference type="Proteomes" id="UP000308365"/>
    </source>
</evidence>
<feature type="region of interest" description="Disordered" evidence="2">
    <location>
        <begin position="932"/>
        <end position="977"/>
    </location>
</feature>
<dbReference type="SUPFAM" id="SSF74924">
    <property type="entry name" value="Cap-Gly domain"/>
    <property type="match status" value="1"/>
</dbReference>
<reference evidence="5" key="1">
    <citation type="journal article" date="2019" name="IScience">
        <title>Narwhal Genome Reveals Long-Term Low Genetic Diversity despite Current Large Abundance Size.</title>
        <authorList>
            <person name="Westbury M.V."/>
            <person name="Petersen B."/>
            <person name="Garde E."/>
            <person name="Heide-Jorgensen M.P."/>
            <person name="Lorenzen E.D."/>
        </authorList>
    </citation>
    <scope>NUCLEOTIDE SEQUENCE [LARGE SCALE GENOMIC DNA]</scope>
</reference>